<feature type="compositionally biased region" description="Basic and acidic residues" evidence="1">
    <location>
        <begin position="312"/>
        <end position="322"/>
    </location>
</feature>
<organism evidence="2 3">
    <name type="scientific">Cytospora mali</name>
    <name type="common">Apple Valsa canker fungus</name>
    <name type="synonym">Valsa mali</name>
    <dbReference type="NCBI Taxonomy" id="578113"/>
    <lineage>
        <taxon>Eukaryota</taxon>
        <taxon>Fungi</taxon>
        <taxon>Dikarya</taxon>
        <taxon>Ascomycota</taxon>
        <taxon>Pezizomycotina</taxon>
        <taxon>Sordariomycetes</taxon>
        <taxon>Sordariomycetidae</taxon>
        <taxon>Diaporthales</taxon>
        <taxon>Cytosporaceae</taxon>
        <taxon>Cytospora</taxon>
    </lineage>
</organism>
<dbReference type="InterPro" id="IPR027417">
    <property type="entry name" value="P-loop_NTPase"/>
</dbReference>
<protein>
    <submittedName>
        <fullName evidence="2">Uncharacterized protein</fullName>
    </submittedName>
</protein>
<accession>A0A194UTH7</accession>
<keyword evidence="3" id="KW-1185">Reference proteome</keyword>
<feature type="compositionally biased region" description="Basic and acidic residues" evidence="1">
    <location>
        <begin position="223"/>
        <end position="242"/>
    </location>
</feature>
<evidence type="ECO:0000313" key="2">
    <source>
        <dbReference type="EMBL" id="KUI54926.1"/>
    </source>
</evidence>
<feature type="region of interest" description="Disordered" evidence="1">
    <location>
        <begin position="464"/>
        <end position="534"/>
    </location>
</feature>
<evidence type="ECO:0000256" key="1">
    <source>
        <dbReference type="SAM" id="MobiDB-lite"/>
    </source>
</evidence>
<dbReference type="AlphaFoldDB" id="A0A194UTH7"/>
<feature type="compositionally biased region" description="Polar residues" evidence="1">
    <location>
        <begin position="354"/>
        <end position="367"/>
    </location>
</feature>
<dbReference type="Proteomes" id="UP000078576">
    <property type="component" value="Unassembled WGS sequence"/>
</dbReference>
<reference evidence="3" key="1">
    <citation type="submission" date="2014-12" db="EMBL/GenBank/DDBJ databases">
        <title>Genome Sequence of Valsa Canker Pathogens Uncovers a Specific Adaption of Colonization on Woody Bark.</title>
        <authorList>
            <person name="Yin Z."/>
            <person name="Liu H."/>
            <person name="Gao X."/>
            <person name="Li Z."/>
            <person name="Song N."/>
            <person name="Ke X."/>
            <person name="Dai Q."/>
            <person name="Wu Y."/>
            <person name="Sun Y."/>
            <person name="Xu J.-R."/>
            <person name="Kang Z.K."/>
            <person name="Wang L."/>
            <person name="Huang L."/>
        </authorList>
    </citation>
    <scope>NUCLEOTIDE SEQUENCE [LARGE SCALE GENOMIC DNA]</scope>
    <source>
        <strain evidence="3">SXYL134</strain>
    </source>
</reference>
<feature type="region of interest" description="Disordered" evidence="1">
    <location>
        <begin position="223"/>
        <end position="282"/>
    </location>
</feature>
<dbReference type="EMBL" id="KN714676">
    <property type="protein sequence ID" value="KUI54926.1"/>
    <property type="molecule type" value="Genomic_DNA"/>
</dbReference>
<feature type="compositionally biased region" description="Acidic residues" evidence="1">
    <location>
        <begin position="394"/>
        <end position="405"/>
    </location>
</feature>
<dbReference type="Gene3D" id="3.40.50.300">
    <property type="entry name" value="P-loop containing nucleotide triphosphate hydrolases"/>
    <property type="match status" value="2"/>
</dbReference>
<feature type="compositionally biased region" description="Polar residues" evidence="1">
    <location>
        <begin position="521"/>
        <end position="533"/>
    </location>
</feature>
<feature type="region of interest" description="Disordered" evidence="1">
    <location>
        <begin position="352"/>
        <end position="427"/>
    </location>
</feature>
<gene>
    <name evidence="2" type="ORF">VP1G_02218</name>
</gene>
<evidence type="ECO:0000313" key="3">
    <source>
        <dbReference type="Proteomes" id="UP000078576"/>
    </source>
</evidence>
<proteinExistence type="predicted"/>
<dbReference type="OrthoDB" id="10264655at2759"/>
<name>A0A194UTH7_CYTMA</name>
<feature type="region of interest" description="Disordered" evidence="1">
    <location>
        <begin position="301"/>
        <end position="329"/>
    </location>
</feature>
<sequence>MDGDVLLLTAEDASPTFLVGIAGCASTGKMTLANTLAEIFAPFVDERPGAESAASPGRVTVIHQDDYSIAKEQCPRASFRPRLPLDEKVVAGDVQGDGEVTTADADCLEAVDWVRLTSDVEEFLNGGRKNMRPTECQRLRNRLEDKSRAAEPFKLQRDAIKAYATVQMQKNAEGGFKGKYFKGANGTDKIVTGNSADLGVKSSPILGCRLGILEGSLLFADDTGRQPLESRDGEESRSDAGRSELSMLPELDESDGREDVLYQDVIPTRGQPRGTKHDLSGHCRKSLWRRSLQRIKSPLQLLKDPSQGQWHPGEHTQGDRDGSGNGDRSILSEAERWSLRELLQRAQRSILFASDSNQRQPGPSGSDESIDGMVSSEQSTITPESAGPSQPIELESEEEDEEDTSSTEQSAEPVPGGRVQPSSVRARRITCDKSTCLSCKGKGVEGRSEPSPCRALIALDDPFRLGNGGVPGYQDGESEGGGEDVRDGNQPPEYEGDGPSRFNREHLFLRGGGLGDDEQAAKSSSGSPDQSSTLREELLRRMDVRLFLVARKDTAVVRRFCRDVYVDEPQGQRQRGQMWRARGYFEDVVWHNHGRYHGHLGLHGLRGADLHDEVKRSSSHMQCLITDEIEVEAVVTWAVEAILKRMVELEETYRMGRWDNE</sequence>